<dbReference type="Gene3D" id="3.30.540.10">
    <property type="entry name" value="Fructose-1,6-Bisphosphatase, subunit A, domain 1"/>
    <property type="match status" value="1"/>
</dbReference>
<comment type="cofactor">
    <cofactor evidence="2 8 9">
        <name>Mg(2+)</name>
        <dbReference type="ChEBI" id="CHEBI:18420"/>
    </cofactor>
</comment>
<dbReference type="Proteomes" id="UP000294914">
    <property type="component" value="Unassembled WGS sequence"/>
</dbReference>
<proteinExistence type="inferred from homology"/>
<evidence type="ECO:0000256" key="8">
    <source>
        <dbReference type="PIRSR" id="PIRSR600760-2"/>
    </source>
</evidence>
<dbReference type="InterPro" id="IPR000760">
    <property type="entry name" value="Inositol_monophosphatase-like"/>
</dbReference>
<dbReference type="GO" id="GO:0046854">
    <property type="term" value="P:phosphatidylinositol phosphate biosynthetic process"/>
    <property type="evidence" value="ECO:0007669"/>
    <property type="project" value="InterPro"/>
</dbReference>
<dbReference type="OrthoDB" id="9785695at2"/>
<sequence length="267" mass="29488">MHPMLNIAVRAARDAGFIIARNADKVDTLTITEKADNDFVSEVDRRAEQAIIRTLHKAYPDHSILAEESGSHAGNDYEWIIDPLDGTTNFVHNFPQYAVSIALRHKNRLEQAVVYDPLREELFTASRGEGAQLNGKRIRVTPRRTLEGALLGTGIPFRDEHMPYMDAYLQMMQALLPGSAGIRRAGSAALDLAYVAAGRLDGFWEFGLNSWDMAAGVLLIEEAGGLVSDFSGNANHMKNGNIVTANPRLFKAMLQKIRPFVPDDLKG</sequence>
<dbReference type="PANTHER" id="PTHR20854:SF4">
    <property type="entry name" value="INOSITOL-1-MONOPHOSPHATASE-RELATED"/>
    <property type="match status" value="1"/>
</dbReference>
<dbReference type="PROSITE" id="PS00630">
    <property type="entry name" value="IMP_2"/>
    <property type="match status" value="1"/>
</dbReference>
<comment type="caution">
    <text evidence="10">The sequence shown here is derived from an EMBL/GenBank/DDBJ whole genome shotgun (WGS) entry which is preliminary data.</text>
</comment>
<dbReference type="PANTHER" id="PTHR20854">
    <property type="entry name" value="INOSITOL MONOPHOSPHATASE"/>
    <property type="match status" value="1"/>
</dbReference>
<evidence type="ECO:0000256" key="9">
    <source>
        <dbReference type="RuleBase" id="RU364068"/>
    </source>
</evidence>
<dbReference type="GO" id="GO:0007165">
    <property type="term" value="P:signal transduction"/>
    <property type="evidence" value="ECO:0007669"/>
    <property type="project" value="TreeGrafter"/>
</dbReference>
<reference evidence="10 11" key="1">
    <citation type="submission" date="2019-03" db="EMBL/GenBank/DDBJ databases">
        <title>Genomic Encyclopedia of Type Strains, Phase IV (KMG-IV): sequencing the most valuable type-strain genomes for metagenomic binning, comparative biology and taxonomic classification.</title>
        <authorList>
            <person name="Goeker M."/>
        </authorList>
    </citation>
    <scope>NUCLEOTIDE SEQUENCE [LARGE SCALE GENOMIC DNA]</scope>
    <source>
        <strain evidence="10 11">DSM 16326</strain>
    </source>
</reference>
<dbReference type="CDD" id="cd01639">
    <property type="entry name" value="IMPase"/>
    <property type="match status" value="1"/>
</dbReference>
<gene>
    <name evidence="10" type="ORF">EDC23_1616</name>
</gene>
<feature type="binding site" evidence="8">
    <location>
        <position position="82"/>
    </location>
    <ligand>
        <name>Mg(2+)</name>
        <dbReference type="ChEBI" id="CHEBI:18420"/>
        <label>1</label>
        <note>catalytic</note>
    </ligand>
</feature>
<feature type="binding site" evidence="8">
    <location>
        <position position="67"/>
    </location>
    <ligand>
        <name>Mg(2+)</name>
        <dbReference type="ChEBI" id="CHEBI:18420"/>
        <label>1</label>
        <note>catalytic</note>
    </ligand>
</feature>
<keyword evidence="6" id="KW-0889">Transcription antitermination</keyword>
<accession>A0A4V3H437</accession>
<name>A0A4V3H437_9GAMM</name>
<dbReference type="FunFam" id="3.30.540.10:FF:000003">
    <property type="entry name" value="Inositol-1-monophosphatase"/>
    <property type="match status" value="1"/>
</dbReference>
<dbReference type="PROSITE" id="PS00629">
    <property type="entry name" value="IMP_1"/>
    <property type="match status" value="1"/>
</dbReference>
<evidence type="ECO:0000256" key="1">
    <source>
        <dbReference type="ARBA" id="ARBA00001033"/>
    </source>
</evidence>
<dbReference type="GO" id="GO:0031564">
    <property type="term" value="P:transcription antitermination"/>
    <property type="evidence" value="ECO:0007669"/>
    <property type="project" value="UniProtKB-KW"/>
</dbReference>
<comment type="similarity">
    <text evidence="3 9">Belongs to the inositol monophosphatase superfamily.</text>
</comment>
<dbReference type="InterPro" id="IPR020550">
    <property type="entry name" value="Inositol_monophosphatase_CS"/>
</dbReference>
<organism evidence="10 11">
    <name type="scientific">Thiohalophilus thiocyanatoxydans</name>
    <dbReference type="NCBI Taxonomy" id="381308"/>
    <lineage>
        <taxon>Bacteria</taxon>
        <taxon>Pseudomonadati</taxon>
        <taxon>Pseudomonadota</taxon>
        <taxon>Gammaproteobacteria</taxon>
        <taxon>Thiohalomonadales</taxon>
        <taxon>Thiohalophilaceae</taxon>
        <taxon>Thiohalophilus</taxon>
    </lineage>
</organism>
<dbReference type="EMBL" id="SOQX01000003">
    <property type="protein sequence ID" value="TDY01725.1"/>
    <property type="molecule type" value="Genomic_DNA"/>
</dbReference>
<evidence type="ECO:0000256" key="4">
    <source>
        <dbReference type="ARBA" id="ARBA00022723"/>
    </source>
</evidence>
<dbReference type="GO" id="GO:0046872">
    <property type="term" value="F:metal ion binding"/>
    <property type="evidence" value="ECO:0007669"/>
    <property type="project" value="UniProtKB-KW"/>
</dbReference>
<evidence type="ECO:0000256" key="3">
    <source>
        <dbReference type="ARBA" id="ARBA00009759"/>
    </source>
</evidence>
<dbReference type="Pfam" id="PF00459">
    <property type="entry name" value="Inositol_P"/>
    <property type="match status" value="1"/>
</dbReference>
<dbReference type="GO" id="GO:0006020">
    <property type="term" value="P:inositol metabolic process"/>
    <property type="evidence" value="ECO:0007669"/>
    <property type="project" value="TreeGrafter"/>
</dbReference>
<keyword evidence="7 8" id="KW-0460">Magnesium</keyword>
<dbReference type="EC" id="3.1.3.25" evidence="9"/>
<evidence type="ECO:0000313" key="11">
    <source>
        <dbReference type="Proteomes" id="UP000294914"/>
    </source>
</evidence>
<dbReference type="RefSeq" id="WP_134083140.1">
    <property type="nucleotide sequence ID" value="NZ_SOQX01000003.1"/>
</dbReference>
<evidence type="ECO:0000256" key="2">
    <source>
        <dbReference type="ARBA" id="ARBA00001946"/>
    </source>
</evidence>
<protein>
    <recommendedName>
        <fullName evidence="9">Inositol-1-monophosphatase</fullName>
        <ecNumber evidence="9">3.1.3.25</ecNumber>
    </recommendedName>
</protein>
<dbReference type="InterPro" id="IPR033942">
    <property type="entry name" value="IMPase"/>
</dbReference>
<evidence type="ECO:0000313" key="10">
    <source>
        <dbReference type="EMBL" id="TDY01725.1"/>
    </source>
</evidence>
<keyword evidence="6" id="KW-0804">Transcription</keyword>
<evidence type="ECO:0000256" key="5">
    <source>
        <dbReference type="ARBA" id="ARBA00022801"/>
    </source>
</evidence>
<dbReference type="AlphaFoldDB" id="A0A4V3H437"/>
<keyword evidence="5 9" id="KW-0378">Hydrolase</keyword>
<keyword evidence="4 8" id="KW-0479">Metal-binding</keyword>
<dbReference type="Gene3D" id="3.40.190.80">
    <property type="match status" value="1"/>
</dbReference>
<dbReference type="SUPFAM" id="SSF56655">
    <property type="entry name" value="Carbohydrate phosphatase"/>
    <property type="match status" value="1"/>
</dbReference>
<feature type="binding site" evidence="8">
    <location>
        <position position="85"/>
    </location>
    <ligand>
        <name>Mg(2+)</name>
        <dbReference type="ChEBI" id="CHEBI:18420"/>
        <label>1</label>
        <note>catalytic</note>
    </ligand>
</feature>
<feature type="binding site" evidence="8">
    <location>
        <position position="212"/>
    </location>
    <ligand>
        <name>Mg(2+)</name>
        <dbReference type="ChEBI" id="CHEBI:18420"/>
        <label>1</label>
        <note>catalytic</note>
    </ligand>
</feature>
<dbReference type="InterPro" id="IPR020583">
    <property type="entry name" value="Inositol_monoP_metal-BS"/>
</dbReference>
<feature type="binding site" evidence="8">
    <location>
        <position position="84"/>
    </location>
    <ligand>
        <name>Mg(2+)</name>
        <dbReference type="ChEBI" id="CHEBI:18420"/>
        <label>1</label>
        <note>catalytic</note>
    </ligand>
</feature>
<dbReference type="InterPro" id="IPR022337">
    <property type="entry name" value="Inositol_monophosphatase_SuhB"/>
</dbReference>
<dbReference type="PRINTS" id="PR01959">
    <property type="entry name" value="SBIMPHPHTASE"/>
</dbReference>
<dbReference type="GO" id="GO:0008934">
    <property type="term" value="F:inositol monophosphate 1-phosphatase activity"/>
    <property type="evidence" value="ECO:0007669"/>
    <property type="project" value="InterPro"/>
</dbReference>
<dbReference type="PRINTS" id="PR00377">
    <property type="entry name" value="IMPHPHTASES"/>
</dbReference>
<keyword evidence="6" id="KW-0805">Transcription regulation</keyword>
<keyword evidence="11" id="KW-1185">Reference proteome</keyword>
<evidence type="ECO:0000256" key="7">
    <source>
        <dbReference type="ARBA" id="ARBA00022842"/>
    </source>
</evidence>
<comment type="catalytic activity">
    <reaction evidence="1 9">
        <text>a myo-inositol phosphate + H2O = myo-inositol + phosphate</text>
        <dbReference type="Rhea" id="RHEA:24056"/>
        <dbReference type="ChEBI" id="CHEBI:15377"/>
        <dbReference type="ChEBI" id="CHEBI:17268"/>
        <dbReference type="ChEBI" id="CHEBI:43474"/>
        <dbReference type="ChEBI" id="CHEBI:84139"/>
        <dbReference type="EC" id="3.1.3.25"/>
    </reaction>
</comment>
<evidence type="ECO:0000256" key="6">
    <source>
        <dbReference type="ARBA" id="ARBA00022814"/>
    </source>
</evidence>
<dbReference type="FunFam" id="3.40.190.80:FF:000020">
    <property type="entry name" value="Fructose-1,6-bisphosphatase/inositol-1-monophosphatase"/>
    <property type="match status" value="1"/>
</dbReference>
<dbReference type="NCBIfam" id="NF008027">
    <property type="entry name" value="PRK10757.1"/>
    <property type="match status" value="1"/>
</dbReference>